<dbReference type="RefSeq" id="WP_121459929.1">
    <property type="nucleotide sequence ID" value="NZ_RBXB01000001.1"/>
</dbReference>
<keyword evidence="6" id="KW-0326">Glycosidase</keyword>
<dbReference type="InterPro" id="IPR006047">
    <property type="entry name" value="GH13_cat_dom"/>
</dbReference>
<dbReference type="Pfam" id="PF09154">
    <property type="entry name" value="Alpha-amy_C_pro"/>
    <property type="match status" value="1"/>
</dbReference>
<keyword evidence="11" id="KW-1185">Reference proteome</keyword>
<dbReference type="GO" id="GO:0005975">
    <property type="term" value="P:carbohydrate metabolic process"/>
    <property type="evidence" value="ECO:0007669"/>
    <property type="project" value="InterPro"/>
</dbReference>
<reference evidence="10 11" key="1">
    <citation type="submission" date="2018-10" db="EMBL/GenBank/DDBJ databases">
        <title>Genomic Encyclopedia of Archaeal and Bacterial Type Strains, Phase II (KMG-II): from individual species to whole genera.</title>
        <authorList>
            <person name="Goeker M."/>
        </authorList>
    </citation>
    <scope>NUCLEOTIDE SEQUENCE [LARGE SCALE GENOMIC DNA]</scope>
    <source>
        <strain evidence="10 11">DSM 14219</strain>
    </source>
</reference>
<feature type="active site" description="Proton donor" evidence="7">
    <location>
        <position position="262"/>
    </location>
</feature>
<feature type="domain" description="Glycosyl hydrolase family 13 catalytic" evidence="9">
    <location>
        <begin position="3"/>
        <end position="422"/>
    </location>
</feature>
<dbReference type="InterPro" id="IPR017853">
    <property type="entry name" value="GH"/>
</dbReference>
<sequence>MNQTMIQFFHWYSEGGGKLWKEAEKEANHLANLGITSVWFPPAYKGANGGYSTGYDSYDLYDLGEFDQKGTIPTKYGTKQDYLNAIKALKENNIQVIVDIVLGHKGGGDELETFKAAKVDENNRNKIISEFFDIQSYTKFTFPGRGKKYSDFEWNFTCFSGVDYAEGLDSHIFKTQSEYGNNWEEMIDDEKGNYDYLMYNDIEHRNPHVREELNKWAKWYFDQTDFDGVRLDALKHISFDFYKEWLTLLRSNSGKDIFAVGEYWAPGYLHLLQKYIDVTEGCMSLFDSSFQNNFHNASKEGASYDLRRIFDETLTQADPLHSVSLVDNHDTQPLQDLEAPVESWFKPIAYALILLRENGYPCVFYPDLYGAHYVDKDKAGNDQEIFLPKVDGIEELLKARKEHAYGAQRDYFEDANCLGWIREGNEKHGGCAVVLSNKDHYNKPMEIGKQYAGKKFYDLLKRSEEKVIIDKNGWGDFPVPAGNVSVWVPE</sequence>
<evidence type="ECO:0000256" key="4">
    <source>
        <dbReference type="ARBA" id="ARBA00022801"/>
    </source>
</evidence>
<dbReference type="GO" id="GO:0005509">
    <property type="term" value="F:calcium ion binding"/>
    <property type="evidence" value="ECO:0007669"/>
    <property type="project" value="InterPro"/>
</dbReference>
<dbReference type="AlphaFoldDB" id="A0A495SL85"/>
<dbReference type="PIRSF" id="PIRSF001021">
    <property type="entry name" value="Alph-amls_thrmst"/>
    <property type="match status" value="1"/>
</dbReference>
<dbReference type="Gene3D" id="3.20.20.80">
    <property type="entry name" value="Glycosidases"/>
    <property type="match status" value="1"/>
</dbReference>
<feature type="binding site" evidence="8">
    <location>
        <position position="195"/>
    </location>
    <ligand>
        <name>Ca(2+)</name>
        <dbReference type="ChEBI" id="CHEBI:29108"/>
        <label>1</label>
    </ligand>
</feature>
<keyword evidence="3 8" id="KW-0479">Metal-binding</keyword>
<keyword evidence="8" id="KW-0106">Calcium</keyword>
<evidence type="ECO:0000256" key="7">
    <source>
        <dbReference type="PIRSR" id="PIRSR001021-1"/>
    </source>
</evidence>
<evidence type="ECO:0000256" key="8">
    <source>
        <dbReference type="PIRSR" id="PIRSR001021-2"/>
    </source>
</evidence>
<keyword evidence="4" id="KW-0378">Hydrolase</keyword>
<comment type="similarity">
    <text evidence="2">Belongs to the glycosyl hydrolase 13 family.</text>
</comment>
<evidence type="ECO:0000313" key="11">
    <source>
        <dbReference type="Proteomes" id="UP000272428"/>
    </source>
</evidence>
<feature type="binding site" evidence="8">
    <location>
        <position position="236"/>
    </location>
    <ligand>
        <name>Ca(2+)</name>
        <dbReference type="ChEBI" id="CHEBI:29108"/>
        <label>1</label>
    </ligand>
</feature>
<feature type="binding site" evidence="8">
    <location>
        <position position="201"/>
    </location>
    <ligand>
        <name>Ca(2+)</name>
        <dbReference type="ChEBI" id="CHEBI:29108"/>
        <label>1</label>
    </ligand>
</feature>
<dbReference type="PANTHER" id="PTHR43447">
    <property type="entry name" value="ALPHA-AMYLASE"/>
    <property type="match status" value="1"/>
</dbReference>
<dbReference type="Gene3D" id="2.40.30.140">
    <property type="match status" value="1"/>
</dbReference>
<evidence type="ECO:0000313" key="10">
    <source>
        <dbReference type="EMBL" id="RKT00978.1"/>
    </source>
</evidence>
<comment type="cofactor">
    <cofactor evidence="1">
        <name>Ca(2+)</name>
        <dbReference type="ChEBI" id="CHEBI:29108"/>
    </cofactor>
</comment>
<dbReference type="InterPro" id="IPR015237">
    <property type="entry name" value="Alpha-amylase_C_pro"/>
</dbReference>
<evidence type="ECO:0000256" key="6">
    <source>
        <dbReference type="ARBA" id="ARBA00023295"/>
    </source>
</evidence>
<dbReference type="OrthoDB" id="9806009at2"/>
<dbReference type="Gene3D" id="2.60.40.1180">
    <property type="entry name" value="Golgi alpha-mannosidase II"/>
    <property type="match status" value="1"/>
</dbReference>
<dbReference type="CDD" id="cd11318">
    <property type="entry name" value="AmyAc_bac_fung_AmyA"/>
    <property type="match status" value="1"/>
</dbReference>
<evidence type="ECO:0000256" key="2">
    <source>
        <dbReference type="ARBA" id="ARBA00008061"/>
    </source>
</evidence>
<evidence type="ECO:0000256" key="1">
    <source>
        <dbReference type="ARBA" id="ARBA00001913"/>
    </source>
</evidence>
<dbReference type="NCBIfam" id="NF006968">
    <property type="entry name" value="PRK09441.1-1"/>
    <property type="match status" value="1"/>
</dbReference>
<dbReference type="SUPFAM" id="SSF51445">
    <property type="entry name" value="(Trans)glycosidases"/>
    <property type="match status" value="1"/>
</dbReference>
<evidence type="ECO:0000256" key="3">
    <source>
        <dbReference type="ARBA" id="ARBA00022723"/>
    </source>
</evidence>
<dbReference type="Proteomes" id="UP000272428">
    <property type="component" value="Unassembled WGS sequence"/>
</dbReference>
<name>A0A495SL85_9FLAO</name>
<keyword evidence="5" id="KW-0119">Carbohydrate metabolism</keyword>
<comment type="caution">
    <text evidence="10">The sequence shown here is derived from an EMBL/GenBank/DDBJ whole genome shotgun (WGS) entry which is preliminary data.</text>
</comment>
<organism evidence="10 11">
    <name type="scientific">Chryseobacterium defluvii</name>
    <dbReference type="NCBI Taxonomy" id="160396"/>
    <lineage>
        <taxon>Bacteria</taxon>
        <taxon>Pseudomonadati</taxon>
        <taxon>Bacteroidota</taxon>
        <taxon>Flavobacteriia</taxon>
        <taxon>Flavobacteriales</taxon>
        <taxon>Weeksellaceae</taxon>
        <taxon>Chryseobacterium group</taxon>
        <taxon>Chryseobacterium</taxon>
    </lineage>
</organism>
<evidence type="ECO:0000256" key="5">
    <source>
        <dbReference type="ARBA" id="ARBA00023277"/>
    </source>
</evidence>
<dbReference type="GO" id="GO:0004553">
    <property type="term" value="F:hydrolase activity, hydrolyzing O-glycosyl compounds"/>
    <property type="evidence" value="ECO:0007669"/>
    <property type="project" value="InterPro"/>
</dbReference>
<protein>
    <submittedName>
        <fullName evidence="10">Alpha-amylase</fullName>
    </submittedName>
</protein>
<dbReference type="NCBIfam" id="NF006969">
    <property type="entry name" value="PRK09441.1-2"/>
    <property type="match status" value="1"/>
</dbReference>
<evidence type="ECO:0000259" key="9">
    <source>
        <dbReference type="SMART" id="SM00642"/>
    </source>
</evidence>
<dbReference type="EMBL" id="RBXB01000001">
    <property type="protein sequence ID" value="RKT00978.1"/>
    <property type="molecule type" value="Genomic_DNA"/>
</dbReference>
<feature type="active site" description="Nucleophile" evidence="7">
    <location>
        <position position="232"/>
    </location>
</feature>
<proteinExistence type="inferred from homology"/>
<dbReference type="InterPro" id="IPR013780">
    <property type="entry name" value="Glyco_hydro_b"/>
</dbReference>
<dbReference type="InterPro" id="IPR013776">
    <property type="entry name" value="A-amylase_thermo"/>
</dbReference>
<dbReference type="Pfam" id="PF00128">
    <property type="entry name" value="Alpha-amylase"/>
    <property type="match status" value="1"/>
</dbReference>
<gene>
    <name evidence="10" type="ORF">BCF58_0189</name>
</gene>
<dbReference type="SMART" id="SM00642">
    <property type="entry name" value="Aamy"/>
    <property type="match status" value="1"/>
</dbReference>
<accession>A0A495SL85</accession>
<dbReference type="SUPFAM" id="SSF51011">
    <property type="entry name" value="Glycosyl hydrolase domain"/>
    <property type="match status" value="1"/>
</dbReference>